<protein>
    <recommendedName>
        <fullName evidence="2">DUF1476 domain-containing protein</fullName>
    </recommendedName>
</protein>
<sequence length="106" mass="12656">MNNKFSDREKGFEKKFQMDEELQFKIAARSNKYLGEWASLKLEKNENEKKNYIQEIIKSDLEEAGQEDVFRKIKKDFQAASISIEETEIRDQMEKALLRAKEDFKK</sequence>
<name>A0A382IIV5_9ZZZZ</name>
<dbReference type="InterPro" id="IPR038293">
    <property type="entry name" value="ATPase_inh_sub_z_sf"/>
</dbReference>
<dbReference type="Pfam" id="PF07345">
    <property type="entry name" value="ATPaseInh_sub_z"/>
    <property type="match status" value="1"/>
</dbReference>
<dbReference type="EMBL" id="UINC01067471">
    <property type="protein sequence ID" value="SVB99157.1"/>
    <property type="molecule type" value="Genomic_DNA"/>
</dbReference>
<gene>
    <name evidence="1" type="ORF">METZ01_LOCUS252011</name>
</gene>
<dbReference type="Gene3D" id="1.10.790.20">
    <property type="entry name" value="Domain of unknown function DUF1476"/>
    <property type="match status" value="1"/>
</dbReference>
<evidence type="ECO:0008006" key="2">
    <source>
        <dbReference type="Google" id="ProtNLM"/>
    </source>
</evidence>
<reference evidence="1" key="1">
    <citation type="submission" date="2018-05" db="EMBL/GenBank/DDBJ databases">
        <authorList>
            <person name="Lanie J.A."/>
            <person name="Ng W.-L."/>
            <person name="Kazmierczak K.M."/>
            <person name="Andrzejewski T.M."/>
            <person name="Davidsen T.M."/>
            <person name="Wayne K.J."/>
            <person name="Tettelin H."/>
            <person name="Glass J.I."/>
            <person name="Rusch D."/>
            <person name="Podicherti R."/>
            <person name="Tsui H.-C.T."/>
            <person name="Winkler M.E."/>
        </authorList>
    </citation>
    <scope>NUCLEOTIDE SEQUENCE</scope>
</reference>
<evidence type="ECO:0000313" key="1">
    <source>
        <dbReference type="EMBL" id="SVB99157.1"/>
    </source>
</evidence>
<accession>A0A382IIV5</accession>
<proteinExistence type="predicted"/>
<dbReference type="AlphaFoldDB" id="A0A382IIV5"/>
<organism evidence="1">
    <name type="scientific">marine metagenome</name>
    <dbReference type="NCBI Taxonomy" id="408172"/>
    <lineage>
        <taxon>unclassified sequences</taxon>
        <taxon>metagenomes</taxon>
        <taxon>ecological metagenomes</taxon>
    </lineage>
</organism>
<dbReference type="InterPro" id="IPR009945">
    <property type="entry name" value="ATPase_inh_sub_z"/>
</dbReference>
<dbReference type="PIRSF" id="PIRSF031780">
    <property type="entry name" value="UCP031780"/>
    <property type="match status" value="1"/>
</dbReference>